<dbReference type="EMBL" id="BFAA01136594">
    <property type="protein sequence ID" value="GCB85162.1"/>
    <property type="molecule type" value="Genomic_DNA"/>
</dbReference>
<feature type="non-terminal residue" evidence="5">
    <location>
        <position position="1"/>
    </location>
</feature>
<dbReference type="InterPro" id="IPR051727">
    <property type="entry name" value="DnaJ_C3_Co-chaperones"/>
</dbReference>
<evidence type="ECO:0000313" key="6">
    <source>
        <dbReference type="Proteomes" id="UP000288216"/>
    </source>
</evidence>
<dbReference type="Proteomes" id="UP000288216">
    <property type="component" value="Unassembled WGS sequence"/>
</dbReference>
<evidence type="ECO:0000256" key="3">
    <source>
        <dbReference type="ARBA" id="ARBA00023157"/>
    </source>
</evidence>
<evidence type="ECO:0000256" key="1">
    <source>
        <dbReference type="ARBA" id="ARBA00022737"/>
    </source>
</evidence>
<dbReference type="PANTHER" id="PTHR44140">
    <property type="entry name" value="LD25575P"/>
    <property type="match status" value="1"/>
</dbReference>
<keyword evidence="1" id="KW-0677">Repeat</keyword>
<protein>
    <submittedName>
        <fullName evidence="5">Uncharacterized protein</fullName>
    </submittedName>
</protein>
<keyword evidence="6" id="KW-1185">Reference proteome</keyword>
<dbReference type="GO" id="GO:0034975">
    <property type="term" value="P:protein folding in endoplasmic reticulum"/>
    <property type="evidence" value="ECO:0007669"/>
    <property type="project" value="TreeGrafter"/>
</dbReference>
<feature type="repeat" description="TPR" evidence="4">
    <location>
        <begin position="40"/>
        <end position="73"/>
    </location>
</feature>
<dbReference type="PANTHER" id="PTHR44140:SF3">
    <property type="entry name" value="DNAJ HOMOLOG SUBFAMILY C MEMBER 3"/>
    <property type="match status" value="1"/>
</dbReference>
<dbReference type="GO" id="GO:0005783">
    <property type="term" value="C:endoplasmic reticulum"/>
    <property type="evidence" value="ECO:0007669"/>
    <property type="project" value="TreeGrafter"/>
</dbReference>
<keyword evidence="2 4" id="KW-0802">TPR repeat</keyword>
<evidence type="ECO:0000256" key="2">
    <source>
        <dbReference type="ARBA" id="ARBA00022803"/>
    </source>
</evidence>
<organism evidence="5 6">
    <name type="scientific">Scyliorhinus torazame</name>
    <name type="common">Cloudy catshark</name>
    <name type="synonym">Catulus torazame</name>
    <dbReference type="NCBI Taxonomy" id="75743"/>
    <lineage>
        <taxon>Eukaryota</taxon>
        <taxon>Metazoa</taxon>
        <taxon>Chordata</taxon>
        <taxon>Craniata</taxon>
        <taxon>Vertebrata</taxon>
        <taxon>Chondrichthyes</taxon>
        <taxon>Elasmobranchii</taxon>
        <taxon>Galeomorphii</taxon>
        <taxon>Galeoidea</taxon>
        <taxon>Carcharhiniformes</taxon>
        <taxon>Scyliorhinidae</taxon>
        <taxon>Scyliorhinus</taxon>
    </lineage>
</organism>
<proteinExistence type="predicted"/>
<dbReference type="Gene3D" id="1.25.40.10">
    <property type="entry name" value="Tetratricopeptide repeat domain"/>
    <property type="match status" value="1"/>
</dbReference>
<dbReference type="Pfam" id="PF13432">
    <property type="entry name" value="TPR_16"/>
    <property type="match status" value="1"/>
</dbReference>
<dbReference type="SUPFAM" id="SSF48452">
    <property type="entry name" value="TPR-like"/>
    <property type="match status" value="1"/>
</dbReference>
<dbReference type="GO" id="GO:0051087">
    <property type="term" value="F:protein-folding chaperone binding"/>
    <property type="evidence" value="ECO:0007669"/>
    <property type="project" value="TreeGrafter"/>
</dbReference>
<comment type="caution">
    <text evidence="5">The sequence shown here is derived from an EMBL/GenBank/DDBJ whole genome shotgun (WGS) entry which is preliminary data.</text>
</comment>
<dbReference type="GO" id="GO:0051787">
    <property type="term" value="F:misfolded protein binding"/>
    <property type="evidence" value="ECO:0007669"/>
    <property type="project" value="TreeGrafter"/>
</dbReference>
<evidence type="ECO:0000313" key="5">
    <source>
        <dbReference type="EMBL" id="GCB85162.1"/>
    </source>
</evidence>
<name>A0A401QIH8_SCYTO</name>
<reference evidence="5 6" key="1">
    <citation type="journal article" date="2018" name="Nat. Ecol. Evol.">
        <title>Shark genomes provide insights into elasmobranch evolution and the origin of vertebrates.</title>
        <authorList>
            <person name="Hara Y"/>
            <person name="Yamaguchi K"/>
            <person name="Onimaru K"/>
            <person name="Kadota M"/>
            <person name="Koyanagi M"/>
            <person name="Keeley SD"/>
            <person name="Tatsumi K"/>
            <person name="Tanaka K"/>
            <person name="Motone F"/>
            <person name="Kageyama Y"/>
            <person name="Nozu R"/>
            <person name="Adachi N"/>
            <person name="Nishimura O"/>
            <person name="Nakagawa R"/>
            <person name="Tanegashima C"/>
            <person name="Kiyatake I"/>
            <person name="Matsumoto R"/>
            <person name="Murakumo K"/>
            <person name="Nishida K"/>
            <person name="Terakita A"/>
            <person name="Kuratani S"/>
            <person name="Sato K"/>
            <person name="Hyodo S Kuraku.S."/>
        </authorList>
    </citation>
    <scope>NUCLEOTIDE SEQUENCE [LARGE SCALE GENOMIC DNA]</scope>
</reference>
<dbReference type="InterPro" id="IPR019734">
    <property type="entry name" value="TPR_rpt"/>
</dbReference>
<dbReference type="OrthoDB" id="1726119at2759"/>
<sequence length="77" mass="8776">GDPDNYIAYYRRATVYLAMGKSKSALPDLSKVIELKPDFTSARLQRGNLLLKQGKLDEAEEDFKKVVSLYMCRAVEF</sequence>
<dbReference type="SMART" id="SM00028">
    <property type="entry name" value="TPR"/>
    <property type="match status" value="2"/>
</dbReference>
<dbReference type="AlphaFoldDB" id="A0A401QIH8"/>
<dbReference type="InterPro" id="IPR011990">
    <property type="entry name" value="TPR-like_helical_dom_sf"/>
</dbReference>
<dbReference type="PROSITE" id="PS50005">
    <property type="entry name" value="TPR"/>
    <property type="match status" value="2"/>
</dbReference>
<evidence type="ECO:0000256" key="4">
    <source>
        <dbReference type="PROSITE-ProRule" id="PRU00339"/>
    </source>
</evidence>
<dbReference type="STRING" id="75743.A0A401QIH8"/>
<keyword evidence="3" id="KW-1015">Disulfide bond</keyword>
<gene>
    <name evidence="5" type="ORF">scyTo_0025884</name>
</gene>
<feature type="repeat" description="TPR" evidence="4">
    <location>
        <begin position="6"/>
        <end position="39"/>
    </location>
</feature>
<accession>A0A401QIH8</accession>